<evidence type="ECO:0000256" key="10">
    <source>
        <dbReference type="ARBA" id="ARBA00023303"/>
    </source>
</evidence>
<evidence type="ECO:0000256" key="8">
    <source>
        <dbReference type="ARBA" id="ARBA00023136"/>
    </source>
</evidence>
<reference evidence="13" key="1">
    <citation type="submission" date="2021-04" db="EMBL/GenBank/DDBJ databases">
        <authorList>
            <consortium name="Molecular Ecology Group"/>
        </authorList>
    </citation>
    <scope>NUCLEOTIDE SEQUENCE</scope>
</reference>
<feature type="non-terminal residue" evidence="13">
    <location>
        <position position="1"/>
    </location>
</feature>
<keyword evidence="3 11" id="KW-0894">Sodium channel</keyword>
<dbReference type="PANTHER" id="PTHR11690">
    <property type="entry name" value="AMILORIDE-SENSITIVE SODIUM CHANNEL-RELATED"/>
    <property type="match status" value="1"/>
</dbReference>
<name>A0A8S4A3B1_9EUPU</name>
<dbReference type="InterPro" id="IPR001873">
    <property type="entry name" value="ENaC"/>
</dbReference>
<keyword evidence="8 12" id="KW-0472">Membrane</keyword>
<comment type="subcellular location">
    <subcellularLocation>
        <location evidence="1">Membrane</location>
        <topology evidence="1">Multi-pass membrane protein</topology>
    </subcellularLocation>
</comment>
<feature type="transmembrane region" description="Helical" evidence="12">
    <location>
        <begin position="66"/>
        <end position="88"/>
    </location>
</feature>
<keyword evidence="10 11" id="KW-0407">Ion channel</keyword>
<evidence type="ECO:0000256" key="4">
    <source>
        <dbReference type="ARBA" id="ARBA00022692"/>
    </source>
</evidence>
<sequence length="105" mass="11933">NVMVEMICQENPGATCNNMRENKSSAAVTEEFIKLNIYYEDLNFEKYEEAADYELTQFLSDVGGTIGLYIGLSVLGIFELLHLVADIFNYLCCRKGQKVEQIKYG</sequence>
<dbReference type="GO" id="GO:0005886">
    <property type="term" value="C:plasma membrane"/>
    <property type="evidence" value="ECO:0007669"/>
    <property type="project" value="TreeGrafter"/>
</dbReference>
<evidence type="ECO:0000256" key="7">
    <source>
        <dbReference type="ARBA" id="ARBA00023065"/>
    </source>
</evidence>
<gene>
    <name evidence="13" type="ORF">CUNI_LOCUS20063</name>
</gene>
<evidence type="ECO:0000256" key="12">
    <source>
        <dbReference type="SAM" id="Phobius"/>
    </source>
</evidence>
<dbReference type="Pfam" id="PF00858">
    <property type="entry name" value="ASC"/>
    <property type="match status" value="1"/>
</dbReference>
<organism evidence="13 14">
    <name type="scientific">Candidula unifasciata</name>
    <dbReference type="NCBI Taxonomy" id="100452"/>
    <lineage>
        <taxon>Eukaryota</taxon>
        <taxon>Metazoa</taxon>
        <taxon>Spiralia</taxon>
        <taxon>Lophotrochozoa</taxon>
        <taxon>Mollusca</taxon>
        <taxon>Gastropoda</taxon>
        <taxon>Heterobranchia</taxon>
        <taxon>Euthyneura</taxon>
        <taxon>Panpulmonata</taxon>
        <taxon>Eupulmonata</taxon>
        <taxon>Stylommatophora</taxon>
        <taxon>Helicina</taxon>
        <taxon>Helicoidea</taxon>
        <taxon>Geomitridae</taxon>
        <taxon>Candidula</taxon>
    </lineage>
</organism>
<keyword evidence="7 11" id="KW-0406">Ion transport</keyword>
<evidence type="ECO:0000256" key="2">
    <source>
        <dbReference type="ARBA" id="ARBA00022448"/>
    </source>
</evidence>
<proteinExistence type="inferred from homology"/>
<keyword evidence="4 11" id="KW-0812">Transmembrane</keyword>
<comment type="similarity">
    <text evidence="11">Belongs to the amiloride-sensitive sodium channel (TC 1.A.6) family.</text>
</comment>
<evidence type="ECO:0000256" key="5">
    <source>
        <dbReference type="ARBA" id="ARBA00022989"/>
    </source>
</evidence>
<keyword evidence="14" id="KW-1185">Reference proteome</keyword>
<evidence type="ECO:0000313" key="13">
    <source>
        <dbReference type="EMBL" id="CAG5134505.1"/>
    </source>
</evidence>
<dbReference type="Gene3D" id="1.10.287.770">
    <property type="entry name" value="YojJ-like"/>
    <property type="match status" value="1"/>
</dbReference>
<dbReference type="EMBL" id="CAJHNH020007257">
    <property type="protein sequence ID" value="CAG5134505.1"/>
    <property type="molecule type" value="Genomic_DNA"/>
</dbReference>
<dbReference type="OrthoDB" id="10068240at2759"/>
<keyword evidence="9 11" id="KW-0739">Sodium transport</keyword>
<dbReference type="GO" id="GO:0015280">
    <property type="term" value="F:ligand-gated sodium channel activity"/>
    <property type="evidence" value="ECO:0007669"/>
    <property type="project" value="TreeGrafter"/>
</dbReference>
<dbReference type="AlphaFoldDB" id="A0A8S4A3B1"/>
<evidence type="ECO:0000256" key="1">
    <source>
        <dbReference type="ARBA" id="ARBA00004141"/>
    </source>
</evidence>
<comment type="caution">
    <text evidence="13">The sequence shown here is derived from an EMBL/GenBank/DDBJ whole genome shotgun (WGS) entry which is preliminary data.</text>
</comment>
<evidence type="ECO:0000256" key="6">
    <source>
        <dbReference type="ARBA" id="ARBA00023053"/>
    </source>
</evidence>
<keyword evidence="6" id="KW-0915">Sodium</keyword>
<evidence type="ECO:0000256" key="11">
    <source>
        <dbReference type="RuleBase" id="RU000679"/>
    </source>
</evidence>
<keyword evidence="5 12" id="KW-1133">Transmembrane helix</keyword>
<dbReference type="PANTHER" id="PTHR11690:SF248">
    <property type="entry name" value="PICKPOCKET 17, ISOFORM A"/>
    <property type="match status" value="1"/>
</dbReference>
<protein>
    <submittedName>
        <fullName evidence="13">Uncharacterized protein</fullName>
    </submittedName>
</protein>
<evidence type="ECO:0000256" key="3">
    <source>
        <dbReference type="ARBA" id="ARBA00022461"/>
    </source>
</evidence>
<dbReference type="Proteomes" id="UP000678393">
    <property type="component" value="Unassembled WGS sequence"/>
</dbReference>
<dbReference type="PRINTS" id="PR01078">
    <property type="entry name" value="AMINACHANNEL"/>
</dbReference>
<evidence type="ECO:0000256" key="9">
    <source>
        <dbReference type="ARBA" id="ARBA00023201"/>
    </source>
</evidence>
<accession>A0A8S4A3B1</accession>
<evidence type="ECO:0000313" key="14">
    <source>
        <dbReference type="Proteomes" id="UP000678393"/>
    </source>
</evidence>
<keyword evidence="2 11" id="KW-0813">Transport</keyword>